<dbReference type="GO" id="GO:0005737">
    <property type="term" value="C:cytoplasm"/>
    <property type="evidence" value="ECO:0007669"/>
    <property type="project" value="TreeGrafter"/>
</dbReference>
<keyword evidence="4" id="KW-0904">Protein phosphatase</keyword>
<dbReference type="SUPFAM" id="SSF52799">
    <property type="entry name" value="(Phosphotyrosine protein) phosphatases II"/>
    <property type="match status" value="1"/>
</dbReference>
<dbReference type="InterPro" id="IPR029021">
    <property type="entry name" value="Prot-tyrosine_phosphatase-like"/>
</dbReference>
<dbReference type="PANTHER" id="PTHR10159:SF519">
    <property type="entry name" value="DUAL SPECIFICITY PROTEIN PHOSPHATASE MPK3"/>
    <property type="match status" value="1"/>
</dbReference>
<reference evidence="8" key="1">
    <citation type="submission" date="2021-02" db="EMBL/GenBank/DDBJ databases">
        <authorList>
            <person name="Nowell W R."/>
        </authorList>
    </citation>
    <scope>NUCLEOTIDE SEQUENCE</scope>
</reference>
<dbReference type="EC" id="3.1.3.48" evidence="2"/>
<dbReference type="PROSITE" id="PS50054">
    <property type="entry name" value="TYR_PHOSPHATASE_DUAL"/>
    <property type="match status" value="1"/>
</dbReference>
<feature type="non-terminal residue" evidence="8">
    <location>
        <position position="1"/>
    </location>
</feature>
<evidence type="ECO:0000256" key="5">
    <source>
        <dbReference type="SAM" id="MobiDB-lite"/>
    </source>
</evidence>
<dbReference type="InterPro" id="IPR016130">
    <property type="entry name" value="Tyr_Pase_AS"/>
</dbReference>
<dbReference type="AlphaFoldDB" id="A0A8S2EED1"/>
<dbReference type="GO" id="GO:0043409">
    <property type="term" value="P:negative regulation of MAPK cascade"/>
    <property type="evidence" value="ECO:0007669"/>
    <property type="project" value="TreeGrafter"/>
</dbReference>
<evidence type="ECO:0000313" key="8">
    <source>
        <dbReference type="EMBL" id="CAF1128289.1"/>
    </source>
</evidence>
<dbReference type="Gene3D" id="3.90.190.10">
    <property type="entry name" value="Protein tyrosine phosphatase superfamily"/>
    <property type="match status" value="1"/>
</dbReference>
<organism evidence="8 10">
    <name type="scientific">Didymodactylos carnosus</name>
    <dbReference type="NCBI Taxonomy" id="1234261"/>
    <lineage>
        <taxon>Eukaryota</taxon>
        <taxon>Metazoa</taxon>
        <taxon>Spiralia</taxon>
        <taxon>Gnathifera</taxon>
        <taxon>Rotifera</taxon>
        <taxon>Eurotatoria</taxon>
        <taxon>Bdelloidea</taxon>
        <taxon>Philodinida</taxon>
        <taxon>Philodinidae</taxon>
        <taxon>Didymodactylos</taxon>
    </lineage>
</organism>
<dbReference type="InterPro" id="IPR020422">
    <property type="entry name" value="TYR_PHOSPHATASE_DUAL_dom"/>
</dbReference>
<gene>
    <name evidence="8" type="ORF">OVA965_LOCUS20522</name>
    <name evidence="9" type="ORF">TMI583_LOCUS20931</name>
</gene>
<dbReference type="PANTHER" id="PTHR10159">
    <property type="entry name" value="DUAL SPECIFICITY PROTEIN PHOSPHATASE"/>
    <property type="match status" value="1"/>
</dbReference>
<dbReference type="Proteomes" id="UP000682733">
    <property type="component" value="Unassembled WGS sequence"/>
</dbReference>
<evidence type="ECO:0000313" key="10">
    <source>
        <dbReference type="Proteomes" id="UP000677228"/>
    </source>
</evidence>
<dbReference type="EMBL" id="CAJOBA010020527">
    <property type="protein sequence ID" value="CAF3908628.1"/>
    <property type="molecule type" value="Genomic_DNA"/>
</dbReference>
<feature type="region of interest" description="Disordered" evidence="5">
    <location>
        <begin position="241"/>
        <end position="279"/>
    </location>
</feature>
<protein>
    <recommendedName>
        <fullName evidence="2">protein-tyrosine-phosphatase</fullName>
        <ecNumber evidence="2">3.1.3.48</ecNumber>
    </recommendedName>
</protein>
<accession>A0A8S2EED1</accession>
<feature type="domain" description="Tyrosine-protein phosphatase" evidence="6">
    <location>
        <begin position="64"/>
        <end position="209"/>
    </location>
</feature>
<dbReference type="CDD" id="cd14498">
    <property type="entry name" value="DSP"/>
    <property type="match status" value="1"/>
</dbReference>
<dbReference type="PROSITE" id="PS00383">
    <property type="entry name" value="TYR_PHOSPHATASE_1"/>
    <property type="match status" value="1"/>
</dbReference>
<evidence type="ECO:0000256" key="1">
    <source>
        <dbReference type="ARBA" id="ARBA00008601"/>
    </source>
</evidence>
<evidence type="ECO:0000256" key="4">
    <source>
        <dbReference type="ARBA" id="ARBA00022912"/>
    </source>
</evidence>
<evidence type="ECO:0000256" key="2">
    <source>
        <dbReference type="ARBA" id="ARBA00013064"/>
    </source>
</evidence>
<dbReference type="InterPro" id="IPR000387">
    <property type="entry name" value="Tyr_Pase_dom"/>
</dbReference>
<dbReference type="Proteomes" id="UP000677228">
    <property type="component" value="Unassembled WGS sequence"/>
</dbReference>
<comment type="similarity">
    <text evidence="1">Belongs to the protein-tyrosine phosphatase family. Non-receptor class dual specificity subfamily.</text>
</comment>
<evidence type="ECO:0000259" key="7">
    <source>
        <dbReference type="PROSITE" id="PS50056"/>
    </source>
</evidence>
<dbReference type="EMBL" id="CAJNOK010010935">
    <property type="protein sequence ID" value="CAF1128289.1"/>
    <property type="molecule type" value="Genomic_DNA"/>
</dbReference>
<proteinExistence type="inferred from homology"/>
<feature type="domain" description="Tyrosine specific protein phosphatases" evidence="7">
    <location>
        <begin position="126"/>
        <end position="188"/>
    </location>
</feature>
<dbReference type="SMART" id="SM00195">
    <property type="entry name" value="DSPc"/>
    <property type="match status" value="1"/>
</dbReference>
<sequence length="415" mass="47928">PKTKLLFLSDEHITLFIMSPMVNQANIYSFHRTSNSNNSNNMFIYETQLNKLHRLFKNQHHHTEPSLVLDPYLFLGNCISAHDVNRLSKLGIRYILNVASRDVEVCPYYGKDFRTLQIDLRDDEQENILKVLEKAFAFIDEAKSNKCRVLVHCSHGQSRSPTIVIAYLMRTYNISLEQCLSHVVKARPCVLPNDGFLKQLILYDKLLNERKKHLRNSQTSQSNVTNDVYSNRPVDVDPIKIPIHHHHQPPRPVKASPPLVKSQSNDQQLPLRPPSAKDAPVIMSEKNSDVQVIPIQIKNQNVEKPPLPSNSPKRDDVQRHLMKENKSFQDLPEQMGTTSLNKVTIEKLPFASSHDDLHPSKRQYTSNTYLYTCIQPQVSISQYFPRTPFIHESRIKYITEIYDKVTNRFIPVGCF</sequence>
<dbReference type="PROSITE" id="PS50056">
    <property type="entry name" value="TYR_PHOSPHATASE_2"/>
    <property type="match status" value="1"/>
</dbReference>
<keyword evidence="3" id="KW-0378">Hydrolase</keyword>
<evidence type="ECO:0000313" key="9">
    <source>
        <dbReference type="EMBL" id="CAF3908628.1"/>
    </source>
</evidence>
<dbReference type="GO" id="GO:0004725">
    <property type="term" value="F:protein tyrosine phosphatase activity"/>
    <property type="evidence" value="ECO:0007669"/>
    <property type="project" value="UniProtKB-EC"/>
</dbReference>
<dbReference type="InterPro" id="IPR000340">
    <property type="entry name" value="Dual-sp_phosphatase_cat-dom"/>
</dbReference>
<comment type="caution">
    <text evidence="8">The sequence shown here is derived from an EMBL/GenBank/DDBJ whole genome shotgun (WGS) entry which is preliminary data.</text>
</comment>
<dbReference type="Pfam" id="PF00782">
    <property type="entry name" value="DSPc"/>
    <property type="match status" value="1"/>
</dbReference>
<evidence type="ECO:0000259" key="6">
    <source>
        <dbReference type="PROSITE" id="PS50054"/>
    </source>
</evidence>
<evidence type="ECO:0000256" key="3">
    <source>
        <dbReference type="ARBA" id="ARBA00022801"/>
    </source>
</evidence>
<name>A0A8S2EED1_9BILA</name>